<name>A0A9Q9U926_FUSFU</name>
<dbReference type="EMBL" id="CABFJX010000068">
    <property type="protein sequence ID" value="VTT62018.1"/>
    <property type="molecule type" value="Genomic_DNA"/>
</dbReference>
<sequence>MNTAFRLLSSRDISYTLRQALYVELHIEAETSLKQAGCLGSLQVIKEGFSVTKKTNTSETVNRKSGAWRTRSSATACTPFLHYLSRQNSCARPALLVECPLRTEHIGGVSSLLKSSDEDAYYPLELCVSSHGEMEAKPSQKRLETTLEPGKNGILWLLKSYIDSHLLDEGDFWTAQSVMWPCWPIRVAFPNCLKTANIHTLDDGLAYWY</sequence>
<accession>A0A9Q9U926</accession>
<gene>
    <name evidence="1" type="ORF">C2S_4723</name>
</gene>
<protein>
    <submittedName>
        <fullName evidence="1">Uncharacterized protein</fullName>
    </submittedName>
</protein>
<proteinExistence type="predicted"/>
<dbReference type="AlphaFoldDB" id="A0A9Q9U926"/>
<reference evidence="1" key="1">
    <citation type="submission" date="2019-05" db="EMBL/GenBank/DDBJ databases">
        <authorList>
            <person name="Piombo E."/>
        </authorList>
    </citation>
    <scope>NUCLEOTIDE SEQUENCE</scope>
    <source>
        <strain evidence="1">C2S</strain>
    </source>
</reference>
<comment type="caution">
    <text evidence="1">The sequence shown here is derived from an EMBL/GenBank/DDBJ whole genome shotgun (WGS) entry which is preliminary data.</text>
</comment>
<dbReference type="Proteomes" id="UP000760494">
    <property type="component" value="Unassembled WGS sequence"/>
</dbReference>
<evidence type="ECO:0000313" key="2">
    <source>
        <dbReference type="Proteomes" id="UP000760494"/>
    </source>
</evidence>
<organism evidence="1 2">
    <name type="scientific">Fusarium fujikuroi</name>
    <name type="common">Bakanae and foot rot disease fungus</name>
    <name type="synonym">Gibberella fujikuroi</name>
    <dbReference type="NCBI Taxonomy" id="5127"/>
    <lineage>
        <taxon>Eukaryota</taxon>
        <taxon>Fungi</taxon>
        <taxon>Dikarya</taxon>
        <taxon>Ascomycota</taxon>
        <taxon>Pezizomycotina</taxon>
        <taxon>Sordariomycetes</taxon>
        <taxon>Hypocreomycetidae</taxon>
        <taxon>Hypocreales</taxon>
        <taxon>Nectriaceae</taxon>
        <taxon>Fusarium</taxon>
        <taxon>Fusarium fujikuroi species complex</taxon>
    </lineage>
</organism>
<evidence type="ECO:0000313" key="1">
    <source>
        <dbReference type="EMBL" id="VTT62018.1"/>
    </source>
</evidence>